<evidence type="ECO:0000313" key="2">
    <source>
        <dbReference type="EMBL" id="CAI3946593.1"/>
    </source>
</evidence>
<protein>
    <submittedName>
        <fullName evidence="2">Uncharacterized protein</fullName>
    </submittedName>
</protein>
<keyword evidence="1" id="KW-0812">Transmembrane</keyword>
<gene>
    <name evidence="2" type="ORF">R83534S58_LOCUS1454</name>
</gene>
<name>A0ABM9HQP3_9PROT</name>
<keyword evidence="1" id="KW-1133">Transmembrane helix</keyword>
<sequence length="194" mass="22594">MKKPLFHFVRSIIILFPIIFLIVVLTHTHYYTNQNKNFAAHFSTKQYQQKQTLSYNQPYKTVDQQTPQLIAKQITNYYEWKNIIHEIYKGNKEWANLIPNILPHTPTRLKTQLNHAIAHALFINPSIILQNLSLTDSTLNNIDMICKAPSLDKNEKLHLATILKSVHNPSFIYQQQSCLHTLLGTIKHKQPNLS</sequence>
<dbReference type="EMBL" id="CAMXCH010000003">
    <property type="protein sequence ID" value="CAI3946593.1"/>
    <property type="molecule type" value="Genomic_DNA"/>
</dbReference>
<proteinExistence type="predicted"/>
<evidence type="ECO:0000256" key="1">
    <source>
        <dbReference type="SAM" id="Phobius"/>
    </source>
</evidence>
<dbReference type="Proteomes" id="UP001154272">
    <property type="component" value="Unassembled WGS sequence"/>
</dbReference>
<keyword evidence="3" id="KW-1185">Reference proteome</keyword>
<evidence type="ECO:0000313" key="3">
    <source>
        <dbReference type="Proteomes" id="UP001154272"/>
    </source>
</evidence>
<reference evidence="2" key="1">
    <citation type="submission" date="2022-10" db="EMBL/GenBank/DDBJ databases">
        <authorList>
            <person name="Botero Cardona J."/>
        </authorList>
    </citation>
    <scope>NUCLEOTIDE SEQUENCE</scope>
    <source>
        <strain evidence="2">R-83534</strain>
    </source>
</reference>
<comment type="caution">
    <text evidence="2">The sequence shown here is derived from an EMBL/GenBank/DDBJ whole genome shotgun (WGS) entry which is preliminary data.</text>
</comment>
<keyword evidence="1" id="KW-0472">Membrane</keyword>
<feature type="transmembrane region" description="Helical" evidence="1">
    <location>
        <begin position="12"/>
        <end position="31"/>
    </location>
</feature>
<accession>A0ABM9HQP3</accession>
<organism evidence="2 3">
    <name type="scientific">Commensalibacter papalotli</name>
    <name type="common">ex Botero et al. 2024</name>
    <dbReference type="NCBI Taxonomy" id="2972766"/>
    <lineage>
        <taxon>Bacteria</taxon>
        <taxon>Pseudomonadati</taxon>
        <taxon>Pseudomonadota</taxon>
        <taxon>Alphaproteobacteria</taxon>
        <taxon>Acetobacterales</taxon>
        <taxon>Acetobacteraceae</taxon>
    </lineage>
</organism>